<dbReference type="RefSeq" id="WP_167477825.1">
    <property type="nucleotide sequence ID" value="NZ_CP046172.1"/>
</dbReference>
<proteinExistence type="predicted"/>
<organism evidence="1 2">
    <name type="scientific">Nocardia arthritidis</name>
    <dbReference type="NCBI Taxonomy" id="228602"/>
    <lineage>
        <taxon>Bacteria</taxon>
        <taxon>Bacillati</taxon>
        <taxon>Actinomycetota</taxon>
        <taxon>Actinomycetes</taxon>
        <taxon>Mycobacteriales</taxon>
        <taxon>Nocardiaceae</taxon>
        <taxon>Nocardia</taxon>
    </lineage>
</organism>
<gene>
    <name evidence="1" type="ORF">F5544_38900</name>
</gene>
<evidence type="ECO:0000313" key="1">
    <source>
        <dbReference type="EMBL" id="QIS15601.1"/>
    </source>
</evidence>
<dbReference type="Proteomes" id="UP000503540">
    <property type="component" value="Chromosome"/>
</dbReference>
<protein>
    <submittedName>
        <fullName evidence="1">Uncharacterized protein</fullName>
    </submittedName>
</protein>
<name>A0A6G9YR01_9NOCA</name>
<dbReference type="KEGG" id="nah:F5544_38900"/>
<dbReference type="EMBL" id="CP046172">
    <property type="protein sequence ID" value="QIS15601.1"/>
    <property type="molecule type" value="Genomic_DNA"/>
</dbReference>
<accession>A0A6G9YR01</accession>
<dbReference type="PROSITE" id="PS51257">
    <property type="entry name" value="PROKAR_LIPOPROTEIN"/>
    <property type="match status" value="1"/>
</dbReference>
<keyword evidence="2" id="KW-1185">Reference proteome</keyword>
<reference evidence="1 2" key="1">
    <citation type="journal article" date="2019" name="ACS Chem. Biol.">
        <title>Identification and Mobilization of a Cryptic Antibiotic Biosynthesis Gene Locus from a Human-Pathogenic Nocardia Isolate.</title>
        <authorList>
            <person name="Herisse M."/>
            <person name="Ishida K."/>
            <person name="Porter J.L."/>
            <person name="Howden B."/>
            <person name="Hertweck C."/>
            <person name="Stinear T.P."/>
            <person name="Pidot S.J."/>
        </authorList>
    </citation>
    <scope>NUCLEOTIDE SEQUENCE [LARGE SCALE GENOMIC DNA]</scope>
    <source>
        <strain evidence="1 2">AUSMDU00012717</strain>
    </source>
</reference>
<dbReference type="AlphaFoldDB" id="A0A6G9YR01"/>
<evidence type="ECO:0000313" key="2">
    <source>
        <dbReference type="Proteomes" id="UP000503540"/>
    </source>
</evidence>
<sequence length="160" mass="16293">MGTMIHRVATGLGIAVLLTGCQSADHASVSPSPTTVASHPVDTTPVGATWNVPKAFLGQWKGDAVNGPAITMSIGAGKNSEEIATTSTVDRQSGNRCEHAQRVILVTETELTFSARLLGGAGCAADGATTIVDLRPDGALDYTAPAGPTGTITAVLRRTP</sequence>